<protein>
    <submittedName>
        <fullName evidence="1">Uncharacterized protein</fullName>
    </submittedName>
</protein>
<comment type="caution">
    <text evidence="1">The sequence shown here is derived from an EMBL/GenBank/DDBJ whole genome shotgun (WGS) entry which is preliminary data.</text>
</comment>
<sequence length="53" mass="5930">MLPKKFGWGVHYNDEGKIALYGKETEKYQNLLKAGEAGELELQAGMRSSRAKS</sequence>
<reference evidence="1 2" key="1">
    <citation type="submission" date="2017-08" db="EMBL/GenBank/DDBJ databases">
        <title>Substantial Increase in Enzyme Production by Combined Drug-Resistance Mutations in Paenibacillus agaridevorans.</title>
        <authorList>
            <person name="Tanaka Y."/>
            <person name="Funane K."/>
            <person name="Hosaka T."/>
            <person name="Shiwa Y."/>
            <person name="Fujita N."/>
            <person name="Miyazaki T."/>
            <person name="Yoshikawa H."/>
            <person name="Murakami K."/>
            <person name="Kasahara K."/>
            <person name="Inaoka T."/>
            <person name="Hiraga Y."/>
            <person name="Ochi K."/>
        </authorList>
    </citation>
    <scope>NUCLEOTIDE SEQUENCE [LARGE SCALE GENOMIC DNA]</scope>
    <source>
        <strain evidence="1 2">T-3040</strain>
    </source>
</reference>
<gene>
    <name evidence="1" type="ORF">PAT3040_00827</name>
</gene>
<dbReference type="Pfam" id="PF19654">
    <property type="entry name" value="DUF6157"/>
    <property type="match status" value="1"/>
</dbReference>
<proteinExistence type="predicted"/>
<accession>A0A2R5EJN5</accession>
<organism evidence="1 2">
    <name type="scientific">Paenibacillus agaridevorans</name>
    <dbReference type="NCBI Taxonomy" id="171404"/>
    <lineage>
        <taxon>Bacteria</taxon>
        <taxon>Bacillati</taxon>
        <taxon>Bacillota</taxon>
        <taxon>Bacilli</taxon>
        <taxon>Bacillales</taxon>
        <taxon>Paenibacillaceae</taxon>
        <taxon>Paenibacillus</taxon>
    </lineage>
</organism>
<evidence type="ECO:0000313" key="1">
    <source>
        <dbReference type="EMBL" id="GBG06305.1"/>
    </source>
</evidence>
<keyword evidence="2" id="KW-1185">Reference proteome</keyword>
<evidence type="ECO:0000313" key="2">
    <source>
        <dbReference type="Proteomes" id="UP000245202"/>
    </source>
</evidence>
<dbReference type="EMBL" id="BDQX01000041">
    <property type="protein sequence ID" value="GBG06305.1"/>
    <property type="molecule type" value="Genomic_DNA"/>
</dbReference>
<dbReference type="Proteomes" id="UP000245202">
    <property type="component" value="Unassembled WGS sequence"/>
</dbReference>
<dbReference type="InterPro" id="IPR046155">
    <property type="entry name" value="DUF6157"/>
</dbReference>
<dbReference type="AlphaFoldDB" id="A0A2R5EJN5"/>
<name>A0A2R5EJN5_9BACL</name>